<evidence type="ECO:0008006" key="4">
    <source>
        <dbReference type="Google" id="ProtNLM"/>
    </source>
</evidence>
<dbReference type="RefSeq" id="WP_053034514.1">
    <property type="nucleotide sequence ID" value="NZ_CWSO01000008.1"/>
</dbReference>
<feature type="chain" id="PRO_5024946981" description="Fimbrial protein" evidence="1">
    <location>
        <begin position="23"/>
        <end position="167"/>
    </location>
</feature>
<protein>
    <recommendedName>
        <fullName evidence="4">Fimbrial protein</fullName>
    </recommendedName>
</protein>
<sequence length="167" mass="17503">MNFKKNMLTSAFIMFASASAIAAPKTSTVQLNLSAVVPDSSFAFELKGLASNVTVNLDYVGGKFVDKVLPMQFTGKADATNDLKASLLKNTLANGADTLDLDVTVVDGLDSTKLTKLSFSPATIASGTADAQKVYENLKLKLSQPAGKTLQSGEYKGTVAVLFEAGI</sequence>
<dbReference type="Gene3D" id="2.60.40.2040">
    <property type="entry name" value="CFA/I fimbrial subunit E, pilin domain"/>
    <property type="match status" value="1"/>
</dbReference>
<evidence type="ECO:0000256" key="1">
    <source>
        <dbReference type="SAM" id="SignalP"/>
    </source>
</evidence>
<evidence type="ECO:0000313" key="2">
    <source>
        <dbReference type="EMBL" id="CSC05054.1"/>
    </source>
</evidence>
<dbReference type="EMBL" id="CWQJ01000008">
    <property type="protein sequence ID" value="CSC05054.1"/>
    <property type="molecule type" value="Genomic_DNA"/>
</dbReference>
<name>A0A655X3I5_VIBCL</name>
<gene>
    <name evidence="2" type="ORF">ERS013201_01663</name>
</gene>
<reference evidence="2 3" key="1">
    <citation type="submission" date="2015-07" db="EMBL/GenBank/DDBJ databases">
        <authorList>
            <consortium name="Pathogen Informatics"/>
        </authorList>
    </citation>
    <scope>NUCLEOTIDE SEQUENCE [LARGE SCALE GENOMIC DNA]</scope>
    <source>
        <strain evidence="2 3">A325</strain>
    </source>
</reference>
<dbReference type="AlphaFoldDB" id="A0A655X3I5"/>
<feature type="signal peptide" evidence="1">
    <location>
        <begin position="1"/>
        <end position="22"/>
    </location>
</feature>
<evidence type="ECO:0000313" key="3">
    <source>
        <dbReference type="Proteomes" id="UP000046067"/>
    </source>
</evidence>
<accession>A0A655X3I5</accession>
<organism evidence="2 3">
    <name type="scientific">Vibrio cholerae</name>
    <dbReference type="NCBI Taxonomy" id="666"/>
    <lineage>
        <taxon>Bacteria</taxon>
        <taxon>Pseudomonadati</taxon>
        <taxon>Pseudomonadota</taxon>
        <taxon>Gammaproteobacteria</taxon>
        <taxon>Vibrionales</taxon>
        <taxon>Vibrionaceae</taxon>
        <taxon>Vibrio</taxon>
    </lineage>
</organism>
<proteinExistence type="predicted"/>
<dbReference type="Proteomes" id="UP000046067">
    <property type="component" value="Unassembled WGS sequence"/>
</dbReference>
<keyword evidence="1" id="KW-0732">Signal</keyword>